<proteinExistence type="predicted"/>
<dbReference type="InterPro" id="IPR050055">
    <property type="entry name" value="EF-Tu_GTPase"/>
</dbReference>
<dbReference type="GO" id="GO:0003924">
    <property type="term" value="F:GTPase activity"/>
    <property type="evidence" value="ECO:0007669"/>
    <property type="project" value="InterPro"/>
</dbReference>
<dbReference type="GO" id="GO:0005525">
    <property type="term" value="F:GTP binding"/>
    <property type="evidence" value="ECO:0007669"/>
    <property type="project" value="InterPro"/>
</dbReference>
<sequence length="431" mass="51200">MFYPEIEEGNIEYKRYFKDLNRERFYELVSQMNWRLNEGNGIAYYYLGINDDGTVYNKLTSHNIKYSFEQIKLMAIECNSTVSNIENHKNWFKIEIKTNKSLKAYKEYRILLLGDSNSGKTTFLSYIVKKKLDTNKNKARNYIFNHKHELETGNTSSINYQYVIDNDNKYIFMDTPGLEIYNKTQIKLVLSLNYNLILYFTNFNNKKWEFEDLFFKYFEMNNIPIVKLHLCNSINNYPKINMKNPYTTNQILQYFKKDLKKIFVLDVDTTYFVVLNTIYLVDIGWLISGYLKSGKLKINDKLYWYTEGIDQIKVKTIHDSKLDSPVSESSAYATITIGCDLDKNNIKYGFISNKNFKIIKEFRLKNVYKNAEIPNQMILYIENIKISICNKKNNLWYIESSNIKVRENIYRKHCIGLSKDFMGIFCIVEKV</sequence>
<evidence type="ECO:0000259" key="1">
    <source>
        <dbReference type="Pfam" id="PF00009"/>
    </source>
</evidence>
<name>A0A5J6VKG3_9VIRU</name>
<dbReference type="PANTHER" id="PTHR43721">
    <property type="entry name" value="ELONGATION FACTOR TU-RELATED"/>
    <property type="match status" value="1"/>
</dbReference>
<dbReference type="InterPro" id="IPR027417">
    <property type="entry name" value="P-loop_NTPase"/>
</dbReference>
<dbReference type="EMBL" id="MN448287">
    <property type="protein sequence ID" value="QFG74373.1"/>
    <property type="molecule type" value="Genomic_DNA"/>
</dbReference>
<feature type="domain" description="Tr-type G" evidence="1">
    <location>
        <begin position="110"/>
        <end position="187"/>
    </location>
</feature>
<evidence type="ECO:0000313" key="2">
    <source>
        <dbReference type="EMBL" id="QFG74373.1"/>
    </source>
</evidence>
<accession>A0A5J6VKG3</accession>
<dbReference type="Gene3D" id="3.40.50.300">
    <property type="entry name" value="P-loop containing nucleotide triphosphate hydrolases"/>
    <property type="match status" value="1"/>
</dbReference>
<dbReference type="Pfam" id="PF00009">
    <property type="entry name" value="GTP_EFTU"/>
    <property type="match status" value="1"/>
</dbReference>
<dbReference type="SUPFAM" id="SSF52540">
    <property type="entry name" value="P-loop containing nucleoside triphosphate hydrolases"/>
    <property type="match status" value="1"/>
</dbReference>
<dbReference type="PANTHER" id="PTHR43721:SF9">
    <property type="entry name" value="GTP-BINDING PROTEIN 1"/>
    <property type="match status" value="1"/>
</dbReference>
<dbReference type="InterPro" id="IPR000795">
    <property type="entry name" value="T_Tr_GTP-bd_dom"/>
</dbReference>
<reference evidence="2" key="1">
    <citation type="journal article" date="2019" name="Philos. Trans. R. Soc. Lond., B, Biol. Sci.">
        <title>Targeted metagenomic recovery of four divergent viruses reveals shared and distinctive characteristics of giant viruses of marine eukaryotes.</title>
        <authorList>
            <person name="Needham D.M."/>
            <person name="Poirier C."/>
            <person name="Hehenberger E."/>
            <person name="Jimenez V."/>
            <person name="Swalwell J.E."/>
            <person name="Santoro A.E."/>
            <person name="Worden A.Z."/>
        </authorList>
    </citation>
    <scope>NUCLEOTIDE SEQUENCE</scope>
    <source>
        <strain evidence="2">MPacV-611</strain>
    </source>
</reference>
<organism evidence="2">
    <name type="scientific">Megaviridae environmental sample</name>
    <dbReference type="NCBI Taxonomy" id="1737588"/>
    <lineage>
        <taxon>Viruses</taxon>
        <taxon>Varidnaviria</taxon>
        <taxon>Bamfordvirae</taxon>
        <taxon>Nucleocytoviricota</taxon>
        <taxon>Megaviricetes</taxon>
        <taxon>Imitervirales</taxon>
        <taxon>Mimiviridae</taxon>
        <taxon>environmental samples</taxon>
    </lineage>
</organism>
<protein>
    <recommendedName>
        <fullName evidence="1">Tr-type G domain-containing protein</fullName>
    </recommendedName>
</protein>